<dbReference type="EMBL" id="BPQP01000038">
    <property type="protein sequence ID" value="GJD95515.1"/>
    <property type="molecule type" value="Genomic_DNA"/>
</dbReference>
<name>A0ABQ4RYQ0_9HYPH</name>
<dbReference type="PROSITE" id="PS00061">
    <property type="entry name" value="ADH_SHORT"/>
    <property type="match status" value="1"/>
</dbReference>
<dbReference type="PRINTS" id="PR00080">
    <property type="entry name" value="SDRFAMILY"/>
</dbReference>
<dbReference type="SUPFAM" id="SSF51735">
    <property type="entry name" value="NAD(P)-binding Rossmann-fold domains"/>
    <property type="match status" value="1"/>
</dbReference>
<reference evidence="5" key="1">
    <citation type="journal article" date="2021" name="Front. Microbiol.">
        <title>Comprehensive Comparative Genomics and Phenotyping of Methylobacterium Species.</title>
        <authorList>
            <person name="Alessa O."/>
            <person name="Ogura Y."/>
            <person name="Fujitani Y."/>
            <person name="Takami H."/>
            <person name="Hayashi T."/>
            <person name="Sahin N."/>
            <person name="Tani A."/>
        </authorList>
    </citation>
    <scope>NUCLEOTIDE SEQUENCE</scope>
    <source>
        <strain evidence="5">DSM 19015</strain>
    </source>
</reference>
<protein>
    <submittedName>
        <fullName evidence="5">3-phenylpropionate-dihydrodiol/cinnamic acid-dihydrodiol dehydrogenase</fullName>
    </submittedName>
</protein>
<keyword evidence="3" id="KW-0560">Oxidoreductase</keyword>
<dbReference type="RefSeq" id="WP_238244655.1">
    <property type="nucleotide sequence ID" value="NZ_BPQP01000038.1"/>
</dbReference>
<proteinExistence type="inferred from homology"/>
<dbReference type="Proteomes" id="UP001055125">
    <property type="component" value="Unassembled WGS sequence"/>
</dbReference>
<keyword evidence="2" id="KW-0521">NADP</keyword>
<dbReference type="InterPro" id="IPR020904">
    <property type="entry name" value="Sc_DH/Rdtase_CS"/>
</dbReference>
<dbReference type="PANTHER" id="PTHR43391:SF14">
    <property type="entry name" value="DEHYDROGENASE_REDUCTASE SDR FAMILY PROTEIN 7-LIKE"/>
    <property type="match status" value="1"/>
</dbReference>
<evidence type="ECO:0000313" key="5">
    <source>
        <dbReference type="EMBL" id="GJD95515.1"/>
    </source>
</evidence>
<dbReference type="Gene3D" id="3.40.50.720">
    <property type="entry name" value="NAD(P)-binding Rossmann-like Domain"/>
    <property type="match status" value="1"/>
</dbReference>
<reference evidence="5" key="2">
    <citation type="submission" date="2021-08" db="EMBL/GenBank/DDBJ databases">
        <authorList>
            <person name="Tani A."/>
            <person name="Ola A."/>
            <person name="Ogura Y."/>
            <person name="Katsura K."/>
            <person name="Hayashi T."/>
        </authorList>
    </citation>
    <scope>NUCLEOTIDE SEQUENCE</scope>
    <source>
        <strain evidence="5">DSM 19015</strain>
    </source>
</reference>
<dbReference type="PRINTS" id="PR00081">
    <property type="entry name" value="GDHRDH"/>
</dbReference>
<evidence type="ECO:0000256" key="2">
    <source>
        <dbReference type="ARBA" id="ARBA00022857"/>
    </source>
</evidence>
<sequence>MTGAGSGIGRAIACELGRRGFLVIVTDIDAASARATAALIGPSSRSASLDVRDADTFAACVREILDEHGHLDMLVNNAGIPISGEVQDLSLGHWDRIIDVNLRGVIHGVAAAYPAMQRRGSGAIVNVASIAGLALGPLGTPYATTKHAVVGLSLSLRAEAAAYGVQVSVLCPGAVETPILDRDNPADLPLVPWRPDNRSYLTRLCGAPMPVDLFARQALDAAERGEGVVVRPFLARVAWWTQRYLPFLAGLRVRMVLAEQRAAAKNRPHSQAVDHPLVESGTGPSILDRFAR</sequence>
<evidence type="ECO:0000256" key="3">
    <source>
        <dbReference type="ARBA" id="ARBA00023002"/>
    </source>
</evidence>
<keyword evidence="6" id="KW-1185">Reference proteome</keyword>
<accession>A0ABQ4RYQ0</accession>
<dbReference type="CDD" id="cd05233">
    <property type="entry name" value="SDR_c"/>
    <property type="match status" value="1"/>
</dbReference>
<evidence type="ECO:0000256" key="4">
    <source>
        <dbReference type="RuleBase" id="RU000363"/>
    </source>
</evidence>
<dbReference type="PANTHER" id="PTHR43391">
    <property type="entry name" value="RETINOL DEHYDROGENASE-RELATED"/>
    <property type="match status" value="1"/>
</dbReference>
<comment type="caution">
    <text evidence="5">The sequence shown here is derived from an EMBL/GenBank/DDBJ whole genome shotgun (WGS) entry which is preliminary data.</text>
</comment>
<evidence type="ECO:0000256" key="1">
    <source>
        <dbReference type="ARBA" id="ARBA00006484"/>
    </source>
</evidence>
<comment type="similarity">
    <text evidence="1 4">Belongs to the short-chain dehydrogenases/reductases (SDR) family.</text>
</comment>
<dbReference type="InterPro" id="IPR036291">
    <property type="entry name" value="NAD(P)-bd_dom_sf"/>
</dbReference>
<dbReference type="InterPro" id="IPR002347">
    <property type="entry name" value="SDR_fam"/>
</dbReference>
<evidence type="ECO:0000313" key="6">
    <source>
        <dbReference type="Proteomes" id="UP001055125"/>
    </source>
</evidence>
<gene>
    <name evidence="5" type="primary">hcaB_5</name>
    <name evidence="5" type="ORF">OCOJLMKI_2728</name>
</gene>
<dbReference type="Pfam" id="PF00106">
    <property type="entry name" value="adh_short"/>
    <property type="match status" value="1"/>
</dbReference>
<organism evidence="5 6">
    <name type="scientific">Methylobacterium iners</name>
    <dbReference type="NCBI Taxonomy" id="418707"/>
    <lineage>
        <taxon>Bacteria</taxon>
        <taxon>Pseudomonadati</taxon>
        <taxon>Pseudomonadota</taxon>
        <taxon>Alphaproteobacteria</taxon>
        <taxon>Hyphomicrobiales</taxon>
        <taxon>Methylobacteriaceae</taxon>
        <taxon>Methylobacterium</taxon>
    </lineage>
</organism>